<dbReference type="Gene3D" id="2.10.270.10">
    <property type="entry name" value="Cholin Binding"/>
    <property type="match status" value="1"/>
</dbReference>
<dbReference type="InterPro" id="IPR018337">
    <property type="entry name" value="Cell_wall/Cho-bd_repeat"/>
</dbReference>
<dbReference type="EMBL" id="JBBMFM010000144">
    <property type="protein sequence ID" value="MEQ2428035.1"/>
    <property type="molecule type" value="Genomic_DNA"/>
</dbReference>
<evidence type="ECO:0000256" key="1">
    <source>
        <dbReference type="ARBA" id="ARBA00004196"/>
    </source>
</evidence>
<keyword evidence="5" id="KW-1133">Transmembrane helix</keyword>
<dbReference type="InterPro" id="IPR042229">
    <property type="entry name" value="Listeria/Bacterioides_rpt_sf"/>
</dbReference>
<dbReference type="Pfam" id="PF09479">
    <property type="entry name" value="Flg_new"/>
    <property type="match status" value="1"/>
</dbReference>
<reference evidence="6 7" key="1">
    <citation type="submission" date="2024-03" db="EMBL/GenBank/DDBJ databases">
        <title>Human intestinal bacterial collection.</title>
        <authorList>
            <person name="Pauvert C."/>
            <person name="Hitch T.C.A."/>
            <person name="Clavel T."/>
        </authorList>
    </citation>
    <scope>NUCLEOTIDE SEQUENCE [LARGE SCALE GENOMIC DNA]</scope>
    <source>
        <strain evidence="6 7">CLA-SR-H021</strain>
    </source>
</reference>
<keyword evidence="2" id="KW-0677">Repeat</keyword>
<dbReference type="RefSeq" id="WP_349118643.1">
    <property type="nucleotide sequence ID" value="NZ_JBBMFM010000144.1"/>
</dbReference>
<comment type="subcellular location">
    <subcellularLocation>
        <location evidence="1">Cell envelope</location>
    </subcellularLocation>
</comment>
<evidence type="ECO:0000256" key="2">
    <source>
        <dbReference type="ARBA" id="ARBA00022737"/>
    </source>
</evidence>
<gene>
    <name evidence="6" type="ORF">WMQ36_24025</name>
</gene>
<protein>
    <submittedName>
        <fullName evidence="6">InlB B-repeat-containing protein</fullName>
    </submittedName>
</protein>
<evidence type="ECO:0000313" key="6">
    <source>
        <dbReference type="EMBL" id="MEQ2428035.1"/>
    </source>
</evidence>
<name>A0ABV1DCD4_9FIRM</name>
<feature type="transmembrane region" description="Helical" evidence="5">
    <location>
        <begin position="12"/>
        <end position="35"/>
    </location>
</feature>
<dbReference type="SUPFAM" id="SSF69360">
    <property type="entry name" value="Cell wall binding repeat"/>
    <property type="match status" value="1"/>
</dbReference>
<dbReference type="InterPro" id="IPR013378">
    <property type="entry name" value="InlB-like_B-rpt"/>
</dbReference>
<organism evidence="6 7">
    <name type="scientific">Enterocloster hominis</name>
    <name type="common">ex Hitch et al. 2024</name>
    <dbReference type="NCBI Taxonomy" id="1917870"/>
    <lineage>
        <taxon>Bacteria</taxon>
        <taxon>Bacillati</taxon>
        <taxon>Bacillota</taxon>
        <taxon>Clostridia</taxon>
        <taxon>Lachnospirales</taxon>
        <taxon>Lachnospiraceae</taxon>
        <taxon>Enterocloster</taxon>
    </lineage>
</organism>
<dbReference type="Pfam" id="PF01473">
    <property type="entry name" value="Choline_bind_1"/>
    <property type="match status" value="4"/>
</dbReference>
<sequence>MNKELYQIWKRFVSLILTICLIVGLGSSHLAMVAYASTELPNENLGNGASEGTAYAWIGPKSGTGETGNSSYRFDLCGLQAGQTGYSTSGIKTTFSWQGYATYIQVDNGNKYKANGTANGAVEDLTNMGIELKIALSPSPDNKYVFVDYYVYDKTGQGGTAGRSVKLGTGTDVMIGGSREDDYATVYKNNRGFHMVNQYVKTTFDCITNDSSLDVTPPTTRWIGHYSNWGNNVFNEGGGDSLSGTDSGMAYSWHFQLHPYEMVHKRVAFAIRDTSYYVSGSGVDSTAADGTYSSPFKTIEYAMGQIGNKKGYIYIMDYPDITAPIPVSGSSKDITIASTDYDRNGNPTNEDADYIKTLRRAGSYTGPIFEVTGATLKLTDLVLDGSGNIGSDPLVSAGSGRVEINSGAELKNCHGDSSSQGSALNITGSAALSMNYGKVSGNLSEGKGAVYFDSTGRFDVLNDVMVEDNTTPSGAKANIYLETGRTITVTGDLDASRIGVTTAQQPAASPGGISTEAGQEIKIAVPLSGSGVDTAPSPFADNFFADQAKADGTGVYVSVGTRNLPGAGTGNDKNAVIKRNGLQISFVVKDAQTGGSIPGVTPIPPVSKGSGEPVDLAPGPAITGYELSNVVIEQGTPPSLTADLTPGSADFGRITGTMPNQDVAVNYEYQKVGSQIIFNSNGGTPEPETLVGTAGNPVNSLLPTTTRYGYIFKGWSPVNDWDHPQIIDRLPAVYPETPITYYAIFEADPSVKFNYTVEHSNVSGDIMFDTNTMDSAYSVEEPILEEKKTVRGYTWSQDDSSTTPSEYNFSGNSVPIGQFNGAGTFTGKMPGQDATIRYSYKVRYDDPNARSLFEVLHETNNGTTVSAAQSGLYYPENEITAQPAQVYGYECTGYRFDLGDEAGELADGLVNGVRGDFDESFMFSGIMPNQPVRLVYLYESSIQGYGITVKYEDNGTADSRLKDIIPPENSGPYAADSDVEGVYQEQYGYSLESHTVRPADSQIQFGGNDWSGIMPNDDVTITYKHDRIPALWGDITYKPGANGTLQGGSSVSQDVQALSGGRFKASVLLDDGSPAGREQSYTLASIKERCLMPETRPVNNYYRFGGWFIDTDGNGIMDNGETILPQDYRFTAPATITAYFEENPDAWINISFAAGSHGSIDAGQPLTLRTTFDKKWGDIAASLPSYTPEVNYLVDDWYVQGEPVDDDMDLMNGQTYTIQFYPDPAIFGTEVTDPEPAAGLNSQGKGRITVFGTTQGYKYILTDLDGKVLAVNKGNILTSRTVFDNLYPGVRYLVYEATGQTTVQAGNMIGDVEGTLSNGVEVLTPVVDTNYKILYDEEDEGKTRLIIRPADLASDYAVLDSSGHVVTTPQTGAGGWQGVSGNPGSVSFSGLDYNKEYTVVARPKGQSAVTAESCREDGSVITTDPGGDLELPAYIIETLNGEVVSVGDEAVGEDRYEEAHKGDLVKIKAEAVNDENRPFSHWKFIIGSVEGMENRINSREASFTMPDTNLVLTAVYERAATPSNATVVDEVRGGSREEVALDPGEIPILEDELTTDADRELLDVNHADVTYKVVYRKNSVRASESNAIKMGGSYDTDHEAAYKAAWGLDVSIERYVNGRKVNRASASEASFNTYVQLGRQDVDMMDYQLYEISGDPDTEMVVSLVPMDYEPEETGGLFTFTATEGRRYIMVYNRAYRVYFLNNTAPDIYRYWFKVRREESPADSYYESEYGGLEEQLDYFISPAGAEYSYLGWSYRQDRYREFEPDRKITRKTYVYAYYDNNEKELDDVRKELEEAIREAIGISDDHFLKLGESKKLKEYIEAALEVLDREEPKATIDQLEEALRGLKDKTAPYKELLDGRYDHYDDLQESGNKGGSKGGGGGGGGSKRAPFAGTAPLSYQIGTNGNWVESTGPSGERQLSFVLNGGTRLSGMWAKLHYPEGTRPDDSGWYYFDDKGIMQSGWIRDMAGNWYYCNTETELPYGKMLTGWRLDTGDGNWYYLDPASGVMAQGWRKIDGKWYYFSMVGAGVYAYDPASQRWTYGGGAGRPLGAMYKNEITPDGYQTDADGAWIQ</sequence>
<feature type="compositionally biased region" description="Gly residues" evidence="4">
    <location>
        <begin position="1873"/>
        <end position="1887"/>
    </location>
</feature>
<keyword evidence="7" id="KW-1185">Reference proteome</keyword>
<evidence type="ECO:0000256" key="4">
    <source>
        <dbReference type="SAM" id="MobiDB-lite"/>
    </source>
</evidence>
<evidence type="ECO:0000256" key="3">
    <source>
        <dbReference type="SAM" id="Coils"/>
    </source>
</evidence>
<keyword evidence="5" id="KW-0812">Transmembrane</keyword>
<evidence type="ECO:0000256" key="5">
    <source>
        <dbReference type="SAM" id="Phobius"/>
    </source>
</evidence>
<feature type="region of interest" description="Disordered" evidence="4">
    <location>
        <begin position="1865"/>
        <end position="1890"/>
    </location>
</feature>
<keyword evidence="3" id="KW-0175">Coiled coil</keyword>
<proteinExistence type="predicted"/>
<dbReference type="Proteomes" id="UP001454086">
    <property type="component" value="Unassembled WGS sequence"/>
</dbReference>
<evidence type="ECO:0000313" key="7">
    <source>
        <dbReference type="Proteomes" id="UP001454086"/>
    </source>
</evidence>
<comment type="caution">
    <text evidence="6">The sequence shown here is derived from an EMBL/GenBank/DDBJ whole genome shotgun (WGS) entry which is preliminary data.</text>
</comment>
<feature type="coiled-coil region" evidence="3">
    <location>
        <begin position="1779"/>
        <end position="1806"/>
    </location>
</feature>
<dbReference type="Gene3D" id="2.60.40.4270">
    <property type="entry name" value="Listeria-Bacteroides repeat domain"/>
    <property type="match status" value="1"/>
</dbReference>
<keyword evidence="5" id="KW-0472">Membrane</keyword>
<accession>A0ABV1DCD4</accession>
<dbReference type="Gene3D" id="3.30.1910.20">
    <property type="entry name" value="asparaginyl-tRNA synthetase, N-terminal domain"/>
    <property type="match status" value="1"/>
</dbReference>